<evidence type="ECO:0000256" key="4">
    <source>
        <dbReference type="ARBA" id="ARBA00022737"/>
    </source>
</evidence>
<keyword evidence="8" id="KW-0449">Lipoprotein</keyword>
<dbReference type="Gene3D" id="3.80.10.10">
    <property type="entry name" value="Ribonuclease Inhibitor"/>
    <property type="match status" value="1"/>
</dbReference>
<sequence length="681" mass="76403">MNVHLKLEEAKYTGLLHLAQKRLRSVPADLFRLNFSALFRLDLGFNQIQTLPDAIGQLTSLESLWLNDNPITSLPTSIYKCANLQVLDLNHTALTDLPCEMGRLTHLAILDMDDVPLHPKLLAAATTDPANVCAKTLAYLHRKDVRRRQKQELYDKLKDGPYLESADSNEGQAMIQSVMKRVLKEFQTEEDVKSLIRNVERLFPPSLTKAQDPTTATSVRAAFTELKRDNEKKKLAAELELKIRNIYFDRIDPSSVEPMVSSIYLEIKALNDIKFLIRHATALFPPTADLVNGSDLRKKLVGLQEDMARERAAAIEKVLQAVTTIYSDAEPDKVKALVAQVAPLFKVISIDPAFFSQSSCVTRRIIMSEESRPPLSSGTDTGSTASNPESEQEYILKVVLIGDSGVGKSNLVQRFTKNKYNEASTQTIGFEFAAKTIRVGDRRIKAQIWDTAGQERFQSLTAAYYRNAVGALVVYDITDRHSFEHVTHWLEQIREHAHENVVLILVGNKCDLAHVPNTRQVSTLEAARFAETHHMEFVEASALDSTNVVEAFKRIIVPVGRLLTPPSTSSATGQTPRLPPGWRRVLSRTRPGEYSYENQYTKERLAFAPQDPAKPSQYSFEAGHGIPTVDIFQYGRMPLMARRVHRSRGPVLALGLMEPLYDLHVALHDGVINHIQHTAFI</sequence>
<dbReference type="PROSITE" id="PS51419">
    <property type="entry name" value="RAB"/>
    <property type="match status" value="1"/>
</dbReference>
<dbReference type="SMART" id="SM00174">
    <property type="entry name" value="RHO"/>
    <property type="match status" value="1"/>
</dbReference>
<dbReference type="AlphaFoldDB" id="A0A3R7BG61"/>
<keyword evidence="7" id="KW-0472">Membrane</keyword>
<dbReference type="InterPro" id="IPR001806">
    <property type="entry name" value="Small_GTPase"/>
</dbReference>
<evidence type="ECO:0000313" key="11">
    <source>
        <dbReference type="Proteomes" id="UP000285430"/>
    </source>
</evidence>
<dbReference type="GO" id="GO:0005525">
    <property type="term" value="F:GTP binding"/>
    <property type="evidence" value="ECO:0007669"/>
    <property type="project" value="UniProtKB-KW"/>
</dbReference>
<evidence type="ECO:0008006" key="12">
    <source>
        <dbReference type="Google" id="ProtNLM"/>
    </source>
</evidence>
<dbReference type="NCBIfam" id="TIGR00231">
    <property type="entry name" value="small_GTP"/>
    <property type="match status" value="1"/>
</dbReference>
<evidence type="ECO:0000313" key="10">
    <source>
        <dbReference type="EMBL" id="RHZ27889.1"/>
    </source>
</evidence>
<evidence type="ECO:0000256" key="1">
    <source>
        <dbReference type="ARBA" id="ARBA00004635"/>
    </source>
</evidence>
<dbReference type="SUPFAM" id="SSF52058">
    <property type="entry name" value="L domain-like"/>
    <property type="match status" value="1"/>
</dbReference>
<dbReference type="Pfam" id="PF00071">
    <property type="entry name" value="Ras"/>
    <property type="match status" value="1"/>
</dbReference>
<keyword evidence="3" id="KW-0433">Leucine-rich repeat</keyword>
<dbReference type="InterPro" id="IPR032675">
    <property type="entry name" value="LRR_dom_sf"/>
</dbReference>
<evidence type="ECO:0000256" key="5">
    <source>
        <dbReference type="ARBA" id="ARBA00022741"/>
    </source>
</evidence>
<dbReference type="InterPro" id="IPR003591">
    <property type="entry name" value="Leu-rich_rpt_typical-subtyp"/>
</dbReference>
<evidence type="ECO:0000256" key="9">
    <source>
        <dbReference type="ARBA" id="ARBA00023289"/>
    </source>
</evidence>
<comment type="similarity">
    <text evidence="2">Belongs to the small GTPase superfamily. Rab family.</text>
</comment>
<dbReference type="Pfam" id="PF13855">
    <property type="entry name" value="LRR_8"/>
    <property type="match status" value="1"/>
</dbReference>
<evidence type="ECO:0000256" key="6">
    <source>
        <dbReference type="ARBA" id="ARBA00023134"/>
    </source>
</evidence>
<dbReference type="PROSITE" id="PS51421">
    <property type="entry name" value="RAS"/>
    <property type="match status" value="1"/>
</dbReference>
<dbReference type="VEuPathDB" id="FungiDB:H257_15422"/>
<keyword evidence="9" id="KW-0636">Prenylation</keyword>
<keyword evidence="4" id="KW-0677">Repeat</keyword>
<keyword evidence="6" id="KW-0342">GTP-binding</keyword>
<protein>
    <recommendedName>
        <fullName evidence="12">Roc domain-containing protein</fullName>
    </recommendedName>
</protein>
<keyword evidence="5" id="KW-0547">Nucleotide-binding</keyword>
<dbReference type="SMART" id="SM00175">
    <property type="entry name" value="RAB"/>
    <property type="match status" value="1"/>
</dbReference>
<evidence type="ECO:0000256" key="3">
    <source>
        <dbReference type="ARBA" id="ARBA00022614"/>
    </source>
</evidence>
<dbReference type="InterPro" id="IPR027417">
    <property type="entry name" value="P-loop_NTPase"/>
</dbReference>
<accession>A0A3R7BG61</accession>
<dbReference type="Gene3D" id="3.40.50.300">
    <property type="entry name" value="P-loop containing nucleotide triphosphate hydrolases"/>
    <property type="match status" value="1"/>
</dbReference>
<dbReference type="FunFam" id="3.40.50.300:FF:000274">
    <property type="entry name" value="ras-related protein RABA5a"/>
    <property type="match status" value="1"/>
</dbReference>
<evidence type="ECO:0000256" key="8">
    <source>
        <dbReference type="ARBA" id="ARBA00023288"/>
    </source>
</evidence>
<evidence type="ECO:0000256" key="2">
    <source>
        <dbReference type="ARBA" id="ARBA00006270"/>
    </source>
</evidence>
<dbReference type="Proteomes" id="UP000285430">
    <property type="component" value="Unassembled WGS sequence"/>
</dbReference>
<evidence type="ECO:0000256" key="7">
    <source>
        <dbReference type="ARBA" id="ARBA00023136"/>
    </source>
</evidence>
<dbReference type="PROSITE" id="PS51420">
    <property type="entry name" value="RHO"/>
    <property type="match status" value="1"/>
</dbReference>
<dbReference type="GO" id="GO:0016020">
    <property type="term" value="C:membrane"/>
    <property type="evidence" value="ECO:0007669"/>
    <property type="project" value="UniProtKB-SubCell"/>
</dbReference>
<dbReference type="InterPro" id="IPR050209">
    <property type="entry name" value="Rab_GTPases_membrane_traffic"/>
</dbReference>
<dbReference type="EMBL" id="QUTH01002067">
    <property type="protein sequence ID" value="RHZ27889.1"/>
    <property type="molecule type" value="Genomic_DNA"/>
</dbReference>
<dbReference type="SMART" id="SM00173">
    <property type="entry name" value="RAS"/>
    <property type="match status" value="1"/>
</dbReference>
<dbReference type="GO" id="GO:0003924">
    <property type="term" value="F:GTPase activity"/>
    <property type="evidence" value="ECO:0007669"/>
    <property type="project" value="InterPro"/>
</dbReference>
<comment type="subcellular location">
    <subcellularLocation>
        <location evidence="1">Membrane</location>
        <topology evidence="1">Lipid-anchor</topology>
    </subcellularLocation>
</comment>
<gene>
    <name evidence="10" type="ORF">DYB37_008196</name>
</gene>
<dbReference type="PROSITE" id="PS51450">
    <property type="entry name" value="LRR"/>
    <property type="match status" value="1"/>
</dbReference>
<name>A0A3R7BG61_APHAT</name>
<dbReference type="InterPro" id="IPR001611">
    <property type="entry name" value="Leu-rich_rpt"/>
</dbReference>
<dbReference type="InterPro" id="IPR005225">
    <property type="entry name" value="Small_GTP-bd"/>
</dbReference>
<dbReference type="SUPFAM" id="SSF52540">
    <property type="entry name" value="P-loop containing nucleoside triphosphate hydrolases"/>
    <property type="match status" value="1"/>
</dbReference>
<dbReference type="PANTHER" id="PTHR47979">
    <property type="entry name" value="DRAB11-RELATED"/>
    <property type="match status" value="1"/>
</dbReference>
<comment type="caution">
    <text evidence="10">The sequence shown here is derived from an EMBL/GenBank/DDBJ whole genome shotgun (WGS) entry which is preliminary data.</text>
</comment>
<dbReference type="VEuPathDB" id="FungiDB:H257_15421"/>
<organism evidence="10 11">
    <name type="scientific">Aphanomyces astaci</name>
    <name type="common">Crayfish plague agent</name>
    <dbReference type="NCBI Taxonomy" id="112090"/>
    <lineage>
        <taxon>Eukaryota</taxon>
        <taxon>Sar</taxon>
        <taxon>Stramenopiles</taxon>
        <taxon>Oomycota</taxon>
        <taxon>Saprolegniomycetes</taxon>
        <taxon>Saprolegniales</taxon>
        <taxon>Verrucalvaceae</taxon>
        <taxon>Aphanomyces</taxon>
    </lineage>
</organism>
<dbReference type="PRINTS" id="PR00449">
    <property type="entry name" value="RASTRNSFRMNG"/>
</dbReference>
<proteinExistence type="inferred from homology"/>
<dbReference type="SMART" id="SM00369">
    <property type="entry name" value="LRR_TYP"/>
    <property type="match status" value="3"/>
</dbReference>
<reference evidence="10 11" key="1">
    <citation type="submission" date="2018-08" db="EMBL/GenBank/DDBJ databases">
        <title>Aphanomyces genome sequencing and annotation.</title>
        <authorList>
            <person name="Minardi D."/>
            <person name="Oidtmann B."/>
            <person name="Van Der Giezen M."/>
            <person name="Studholme D.J."/>
        </authorList>
    </citation>
    <scope>NUCLEOTIDE SEQUENCE [LARGE SCALE GENOMIC DNA]</scope>
    <source>
        <strain evidence="10 11">Da</strain>
    </source>
</reference>
<dbReference type="SMART" id="SM00176">
    <property type="entry name" value="RAN"/>
    <property type="match status" value="1"/>
</dbReference>